<accession>A0A0H5C7C2</accession>
<dbReference type="Gene3D" id="3.30.70.60">
    <property type="match status" value="1"/>
</dbReference>
<dbReference type="FunFam" id="3.30.70.60:FF:000007">
    <property type="entry name" value="37S ribosomal protein Mrp17"/>
    <property type="match status" value="1"/>
</dbReference>
<evidence type="ECO:0000256" key="5">
    <source>
        <dbReference type="ARBA" id="ARBA00023274"/>
    </source>
</evidence>
<dbReference type="InterPro" id="IPR000529">
    <property type="entry name" value="Ribosomal_bS6"/>
</dbReference>
<dbReference type="GO" id="GO:0070181">
    <property type="term" value="F:small ribosomal subunit rRNA binding"/>
    <property type="evidence" value="ECO:0007669"/>
    <property type="project" value="TreeGrafter"/>
</dbReference>
<evidence type="ECO:0000256" key="7">
    <source>
        <dbReference type="ARBA" id="ARBA00037226"/>
    </source>
</evidence>
<dbReference type="InterPro" id="IPR035980">
    <property type="entry name" value="Ribosomal_bS6_sf"/>
</dbReference>
<dbReference type="GO" id="GO:0006412">
    <property type="term" value="P:translation"/>
    <property type="evidence" value="ECO:0007669"/>
    <property type="project" value="InterPro"/>
</dbReference>
<sequence>MIKIKLQVISKSEITNLVYCIAIFAAFPATPYFLILGHRYSSVIELAYILFTMLYELIAIARVTNPSSAAVEAKEVASTIGRLIIQNRGVVRQIKSLGLQHLPKIMTKDQEHHFQGEKFLMLFDSSTSVQSEILRTLRADPRVIRSMILKVNDKKLATSSSYDRIRPRA</sequence>
<evidence type="ECO:0000256" key="6">
    <source>
        <dbReference type="ARBA" id="ARBA00035170"/>
    </source>
</evidence>
<dbReference type="Pfam" id="PF01250">
    <property type="entry name" value="Ribosomal_S6"/>
    <property type="match status" value="1"/>
</dbReference>
<name>A0A0H5C7C2_CYBJN</name>
<dbReference type="GO" id="GO:0003735">
    <property type="term" value="F:structural constituent of ribosome"/>
    <property type="evidence" value="ECO:0007669"/>
    <property type="project" value="InterPro"/>
</dbReference>
<dbReference type="PANTHER" id="PTHR21011">
    <property type="entry name" value="MITOCHONDRIAL 28S RIBOSOMAL PROTEIN S6"/>
    <property type="match status" value="1"/>
</dbReference>
<keyword evidence="8" id="KW-0472">Membrane</keyword>
<dbReference type="AlphaFoldDB" id="A0A0H5C7C2"/>
<comment type="similarity">
    <text evidence="2">Belongs to the bacterial ribosomal protein bS6 family.</text>
</comment>
<evidence type="ECO:0000313" key="10">
    <source>
        <dbReference type="Proteomes" id="UP000038830"/>
    </source>
</evidence>
<reference evidence="10" key="1">
    <citation type="journal article" date="2015" name="J. Biotechnol.">
        <title>The structure of the Cyberlindnera jadinii genome and its relation to Candida utilis analyzed by the occurrence of single nucleotide polymorphisms.</title>
        <authorList>
            <person name="Rupp O."/>
            <person name="Brinkrolf K."/>
            <person name="Buerth C."/>
            <person name="Kunigo M."/>
            <person name="Schneider J."/>
            <person name="Jaenicke S."/>
            <person name="Goesmann A."/>
            <person name="Puehler A."/>
            <person name="Jaeger K.-E."/>
            <person name="Ernst J.F."/>
        </authorList>
    </citation>
    <scope>NUCLEOTIDE SEQUENCE [LARGE SCALE GENOMIC DNA]</scope>
    <source>
        <strain evidence="10">ATCC 18201 / CBS 1600 / BCRC 20928 / JCM 3617 / NBRC 0987 / NRRL Y-1542</strain>
    </source>
</reference>
<dbReference type="SUPFAM" id="SSF54995">
    <property type="entry name" value="Ribosomal protein S6"/>
    <property type="match status" value="1"/>
</dbReference>
<evidence type="ECO:0000256" key="2">
    <source>
        <dbReference type="ARBA" id="ARBA00009512"/>
    </source>
</evidence>
<evidence type="ECO:0000256" key="1">
    <source>
        <dbReference type="ARBA" id="ARBA00004173"/>
    </source>
</evidence>
<dbReference type="Proteomes" id="UP000038830">
    <property type="component" value="Unassembled WGS sequence"/>
</dbReference>
<evidence type="ECO:0000256" key="4">
    <source>
        <dbReference type="ARBA" id="ARBA00023128"/>
    </source>
</evidence>
<comment type="subcellular location">
    <subcellularLocation>
        <location evidence="1">Mitochondrion</location>
    </subcellularLocation>
</comment>
<dbReference type="InterPro" id="IPR014717">
    <property type="entry name" value="Transl_elong_EF1B/ribsomal_bS6"/>
</dbReference>
<keyword evidence="8" id="KW-1133">Transmembrane helix</keyword>
<dbReference type="GO" id="GO:0005763">
    <property type="term" value="C:mitochondrial small ribosomal subunit"/>
    <property type="evidence" value="ECO:0007669"/>
    <property type="project" value="TreeGrafter"/>
</dbReference>
<evidence type="ECO:0000256" key="3">
    <source>
        <dbReference type="ARBA" id="ARBA00022980"/>
    </source>
</evidence>
<evidence type="ECO:0000256" key="8">
    <source>
        <dbReference type="SAM" id="Phobius"/>
    </source>
</evidence>
<dbReference type="PANTHER" id="PTHR21011:SF1">
    <property type="entry name" value="SMALL RIBOSOMAL SUBUNIT PROTEIN BS6M"/>
    <property type="match status" value="1"/>
</dbReference>
<keyword evidence="8" id="KW-0812">Transmembrane</keyword>
<keyword evidence="5" id="KW-0687">Ribonucleoprotein</keyword>
<dbReference type="EMBL" id="CDQK01000005">
    <property type="protein sequence ID" value="CEP24180.1"/>
    <property type="molecule type" value="Genomic_DNA"/>
</dbReference>
<evidence type="ECO:0000313" key="9">
    <source>
        <dbReference type="EMBL" id="CEP24180.1"/>
    </source>
</evidence>
<dbReference type="NCBIfam" id="TIGR00166">
    <property type="entry name" value="S6"/>
    <property type="match status" value="1"/>
</dbReference>
<gene>
    <name evidence="9" type="ORF">BN1211_4930</name>
</gene>
<protein>
    <recommendedName>
        <fullName evidence="6">Small ribosomal subunit protein bS6m</fullName>
    </recommendedName>
</protein>
<organism evidence="9 10">
    <name type="scientific">Cyberlindnera jadinii (strain ATCC 18201 / CBS 1600 / BCRC 20928 / JCM 3617 / NBRC 0987 / NRRL Y-1542)</name>
    <name type="common">Torula yeast</name>
    <name type="synonym">Candida utilis</name>
    <dbReference type="NCBI Taxonomy" id="983966"/>
    <lineage>
        <taxon>Eukaryota</taxon>
        <taxon>Fungi</taxon>
        <taxon>Dikarya</taxon>
        <taxon>Ascomycota</taxon>
        <taxon>Saccharomycotina</taxon>
        <taxon>Saccharomycetes</taxon>
        <taxon>Phaffomycetales</taxon>
        <taxon>Phaffomycetaceae</taxon>
        <taxon>Cyberlindnera</taxon>
    </lineage>
</organism>
<proteinExistence type="inferred from homology"/>
<comment type="function">
    <text evidence="7">Component of the mitochondrial ribosome (mitoribosome), a dedicated translation machinery responsible for the synthesis of mitochondrial genome-encoded proteins, including at least some of the essential transmembrane subunits of the mitochondrial respiratory chain. The mitoribosomes are attached to the mitochondrial inner membrane and translation products are cotranslationally integrated into the membrane.</text>
</comment>
<keyword evidence="4" id="KW-0496">Mitochondrion</keyword>
<keyword evidence="3" id="KW-0689">Ribosomal protein</keyword>
<dbReference type="CDD" id="cd15465">
    <property type="entry name" value="bS6_mito"/>
    <property type="match status" value="1"/>
</dbReference>
<feature type="transmembrane region" description="Helical" evidence="8">
    <location>
        <begin position="46"/>
        <end position="64"/>
    </location>
</feature>
<feature type="transmembrane region" description="Helical" evidence="8">
    <location>
        <begin position="16"/>
        <end position="34"/>
    </location>
</feature>